<protein>
    <submittedName>
        <fullName evidence="1">Uncharacterized protein</fullName>
    </submittedName>
</protein>
<evidence type="ECO:0000313" key="1">
    <source>
        <dbReference type="EMBL" id="KAG8008211.1"/>
    </source>
</evidence>
<proteinExistence type="predicted"/>
<accession>A0ACB7F584</accession>
<organism evidence="1 2">
    <name type="scientific">Nibea albiflora</name>
    <name type="common">Yellow drum</name>
    <name type="synonym">Corvina albiflora</name>
    <dbReference type="NCBI Taxonomy" id="240163"/>
    <lineage>
        <taxon>Eukaryota</taxon>
        <taxon>Metazoa</taxon>
        <taxon>Chordata</taxon>
        <taxon>Craniata</taxon>
        <taxon>Vertebrata</taxon>
        <taxon>Euteleostomi</taxon>
        <taxon>Actinopterygii</taxon>
        <taxon>Neopterygii</taxon>
        <taxon>Teleostei</taxon>
        <taxon>Neoteleostei</taxon>
        <taxon>Acanthomorphata</taxon>
        <taxon>Eupercaria</taxon>
        <taxon>Sciaenidae</taxon>
        <taxon>Nibea</taxon>
    </lineage>
</organism>
<dbReference type="Proteomes" id="UP000805704">
    <property type="component" value="Chromosome 19"/>
</dbReference>
<comment type="caution">
    <text evidence="1">The sequence shown here is derived from an EMBL/GenBank/DDBJ whole genome shotgun (WGS) entry which is preliminary data.</text>
</comment>
<evidence type="ECO:0000313" key="2">
    <source>
        <dbReference type="Proteomes" id="UP000805704"/>
    </source>
</evidence>
<sequence>MIGGTRLALCPPVTASDRRAAIIVPRWHESPTGNPSNKTAVRLECWQSAGTRGSTGPELEGHVTR</sequence>
<gene>
    <name evidence="1" type="ORF">GBF38_019279</name>
</gene>
<keyword evidence="2" id="KW-1185">Reference proteome</keyword>
<dbReference type="EMBL" id="CM024807">
    <property type="protein sequence ID" value="KAG8008211.1"/>
    <property type="molecule type" value="Genomic_DNA"/>
</dbReference>
<name>A0ACB7F584_NIBAL</name>
<reference evidence="1" key="1">
    <citation type="submission" date="2020-04" db="EMBL/GenBank/DDBJ databases">
        <title>A chromosome-scale assembly and high-density genetic map of the yellow drum (Nibea albiflora) genome.</title>
        <authorList>
            <person name="Xu D."/>
            <person name="Zhang W."/>
            <person name="Chen R."/>
            <person name="Tan P."/>
            <person name="Wang L."/>
            <person name="Song H."/>
            <person name="Tian L."/>
            <person name="Zhu Q."/>
            <person name="Wang B."/>
        </authorList>
    </citation>
    <scope>NUCLEOTIDE SEQUENCE</scope>
    <source>
        <strain evidence="1">ZJHYS-2018</strain>
    </source>
</reference>